<proteinExistence type="predicted"/>
<dbReference type="EMBL" id="CM007652">
    <property type="protein sequence ID" value="ONI20625.1"/>
    <property type="molecule type" value="Genomic_DNA"/>
</dbReference>
<gene>
    <name evidence="2" type="ORF">PRUPE_2G026100</name>
</gene>
<keyword evidence="3" id="KW-1185">Reference proteome</keyword>
<reference evidence="2 3" key="1">
    <citation type="journal article" date="2013" name="Nat. Genet.">
        <title>The high-quality draft genome of peach (Prunus persica) identifies unique patterns of genetic diversity, domestication and genome evolution.</title>
        <authorList>
            <consortium name="International Peach Genome Initiative"/>
            <person name="Verde I."/>
            <person name="Abbott A.G."/>
            <person name="Scalabrin S."/>
            <person name="Jung S."/>
            <person name="Shu S."/>
            <person name="Marroni F."/>
            <person name="Zhebentyayeva T."/>
            <person name="Dettori M.T."/>
            <person name="Grimwood J."/>
            <person name="Cattonaro F."/>
            <person name="Zuccolo A."/>
            <person name="Rossini L."/>
            <person name="Jenkins J."/>
            <person name="Vendramin E."/>
            <person name="Meisel L.A."/>
            <person name="Decroocq V."/>
            <person name="Sosinski B."/>
            <person name="Prochnik S."/>
            <person name="Mitros T."/>
            <person name="Policriti A."/>
            <person name="Cipriani G."/>
            <person name="Dondini L."/>
            <person name="Ficklin S."/>
            <person name="Goodstein D.M."/>
            <person name="Xuan P."/>
            <person name="Del Fabbro C."/>
            <person name="Aramini V."/>
            <person name="Copetti D."/>
            <person name="Gonzalez S."/>
            <person name="Horner D.S."/>
            <person name="Falchi R."/>
            <person name="Lucas S."/>
            <person name="Mica E."/>
            <person name="Maldonado J."/>
            <person name="Lazzari B."/>
            <person name="Bielenberg D."/>
            <person name="Pirona R."/>
            <person name="Miculan M."/>
            <person name="Barakat A."/>
            <person name="Testolin R."/>
            <person name="Stella A."/>
            <person name="Tartarini S."/>
            <person name="Tonutti P."/>
            <person name="Arus P."/>
            <person name="Orellana A."/>
            <person name="Wells C."/>
            <person name="Main D."/>
            <person name="Vizzotto G."/>
            <person name="Silva H."/>
            <person name="Salamini F."/>
            <person name="Schmutz J."/>
            <person name="Morgante M."/>
            <person name="Rokhsar D.S."/>
        </authorList>
    </citation>
    <scope>NUCLEOTIDE SEQUENCE [LARGE SCALE GENOMIC DNA]</scope>
    <source>
        <strain evidence="3">cv. Nemared</strain>
    </source>
</reference>
<evidence type="ECO:0000313" key="3">
    <source>
        <dbReference type="Proteomes" id="UP000006882"/>
    </source>
</evidence>
<protein>
    <recommendedName>
        <fullName evidence="1">Zinc knuckle CX2CX4HX4C domain-containing protein</fullName>
    </recommendedName>
</protein>
<dbReference type="AlphaFoldDB" id="A0A251QD80"/>
<accession>A0A251QD80</accession>
<organism evidence="2 3">
    <name type="scientific">Prunus persica</name>
    <name type="common">Peach</name>
    <name type="synonym">Amygdalus persica</name>
    <dbReference type="NCBI Taxonomy" id="3760"/>
    <lineage>
        <taxon>Eukaryota</taxon>
        <taxon>Viridiplantae</taxon>
        <taxon>Streptophyta</taxon>
        <taxon>Embryophyta</taxon>
        <taxon>Tracheophyta</taxon>
        <taxon>Spermatophyta</taxon>
        <taxon>Magnoliopsida</taxon>
        <taxon>eudicotyledons</taxon>
        <taxon>Gunneridae</taxon>
        <taxon>Pentapetalae</taxon>
        <taxon>rosids</taxon>
        <taxon>fabids</taxon>
        <taxon>Rosales</taxon>
        <taxon>Rosaceae</taxon>
        <taxon>Amygdaloideae</taxon>
        <taxon>Amygdaleae</taxon>
        <taxon>Prunus</taxon>
    </lineage>
</organism>
<dbReference type="InterPro" id="IPR040256">
    <property type="entry name" value="At4g02000-like"/>
</dbReference>
<evidence type="ECO:0000313" key="2">
    <source>
        <dbReference type="EMBL" id="ONI20625.1"/>
    </source>
</evidence>
<feature type="domain" description="Zinc knuckle CX2CX4HX4C" evidence="1">
    <location>
        <begin position="53"/>
        <end position="81"/>
    </location>
</feature>
<dbReference type="Gramene" id="ONI20625">
    <property type="protein sequence ID" value="ONI20625"/>
    <property type="gene ID" value="PRUPE_2G026100"/>
</dbReference>
<dbReference type="PANTHER" id="PTHR31286:SF167">
    <property type="entry name" value="OS09G0268800 PROTEIN"/>
    <property type="match status" value="1"/>
</dbReference>
<name>A0A251QD80_PRUPE</name>
<dbReference type="Pfam" id="PF14392">
    <property type="entry name" value="zf-CCHC_4"/>
    <property type="match status" value="1"/>
</dbReference>
<dbReference type="InterPro" id="IPR025836">
    <property type="entry name" value="Zn_knuckle_CX2CX4HX4C"/>
</dbReference>
<dbReference type="Proteomes" id="UP000006882">
    <property type="component" value="Chromosome G2"/>
</dbReference>
<sequence>MTIAVGATLGKVLWVDNRDGDDCVGRFICIRVHFDVDLPSIRQTPVTFLEIGERLIEFKYEYLSEYCFACGRLGHSTQVCVKAHEEVHGRFTVPSLNQFTTAFMGLEADTNLL</sequence>
<evidence type="ECO:0000259" key="1">
    <source>
        <dbReference type="Pfam" id="PF14392"/>
    </source>
</evidence>
<dbReference type="PANTHER" id="PTHR31286">
    <property type="entry name" value="GLYCINE-RICH CELL WALL STRUCTURAL PROTEIN 1.8-LIKE"/>
    <property type="match status" value="1"/>
</dbReference>